<sequence length="328" mass="36693">MSFFNFQNSTTTPTPLASATPTPFNVLTSPVHILFFNLPAIYVIVAGTVIGLIVVVTLFCMIRSCRRTRRRRLPRRAVLPSVVPAPGEGEEKEGKERSVTQRVANSFKWLGPDVKHGRYAPSAGDRSSIAALLPGESMMEDGERDLGMPEMVQAPQPKVPQHRFSDPHGLMAPRYLQGYQPVHWPVEPLQDEFQPTSGPQHHDIYPINAQRVDTSRWSDPMIPQRFSAQDLPSQYPSQPQRLDTFRWSEPMLAQETSFASIPPHVPPHSPSDRLPPTPTARNPLSPESPYPFLPEKSPSPPHSISSQSSKGDRKIRLLKDRIKAARRG</sequence>
<organism evidence="3 4">
    <name type="scientific">Bifiguratus adelaidae</name>
    <dbReference type="NCBI Taxonomy" id="1938954"/>
    <lineage>
        <taxon>Eukaryota</taxon>
        <taxon>Fungi</taxon>
        <taxon>Fungi incertae sedis</taxon>
        <taxon>Mucoromycota</taxon>
        <taxon>Mucoromycotina</taxon>
        <taxon>Endogonomycetes</taxon>
        <taxon>Endogonales</taxon>
        <taxon>Endogonales incertae sedis</taxon>
        <taxon>Bifiguratus</taxon>
    </lineage>
</organism>
<evidence type="ECO:0000256" key="2">
    <source>
        <dbReference type="SAM" id="Phobius"/>
    </source>
</evidence>
<dbReference type="Proteomes" id="UP000242875">
    <property type="component" value="Unassembled WGS sequence"/>
</dbReference>
<feature type="region of interest" description="Disordered" evidence="1">
    <location>
        <begin position="259"/>
        <end position="328"/>
    </location>
</feature>
<comment type="caution">
    <text evidence="3">The sequence shown here is derived from an EMBL/GenBank/DDBJ whole genome shotgun (WGS) entry which is preliminary data.</text>
</comment>
<protein>
    <submittedName>
        <fullName evidence="3">Uncharacterized protein</fullName>
    </submittedName>
</protein>
<gene>
    <name evidence="3" type="ORF">BZG36_04868</name>
</gene>
<proteinExistence type="predicted"/>
<dbReference type="EMBL" id="MVBO01000204">
    <property type="protein sequence ID" value="OZJ02003.1"/>
    <property type="molecule type" value="Genomic_DNA"/>
</dbReference>
<reference evidence="3 4" key="1">
    <citation type="journal article" date="2017" name="Mycologia">
        <title>Bifiguratus adelaidae, gen. et sp. nov., a new member of Mucoromycotina in endophytic and soil-dwelling habitats.</title>
        <authorList>
            <person name="Torres-Cruz T.J."/>
            <person name="Billingsley Tobias T.L."/>
            <person name="Almatruk M."/>
            <person name="Hesse C."/>
            <person name="Kuske C.R."/>
            <person name="Desiro A."/>
            <person name="Benucci G.M."/>
            <person name="Bonito G."/>
            <person name="Stajich J.E."/>
            <person name="Dunlap C."/>
            <person name="Arnold A.E."/>
            <person name="Porras-Alfaro A."/>
        </authorList>
    </citation>
    <scope>NUCLEOTIDE SEQUENCE [LARGE SCALE GENOMIC DNA]</scope>
    <source>
        <strain evidence="3 4">AZ0501</strain>
    </source>
</reference>
<evidence type="ECO:0000313" key="3">
    <source>
        <dbReference type="EMBL" id="OZJ02003.1"/>
    </source>
</evidence>
<feature type="compositionally biased region" description="Pro residues" evidence="1">
    <location>
        <begin position="263"/>
        <end position="278"/>
    </location>
</feature>
<name>A0A261XUK1_9FUNG</name>
<keyword evidence="4" id="KW-1185">Reference proteome</keyword>
<feature type="compositionally biased region" description="Pro residues" evidence="1">
    <location>
        <begin position="286"/>
        <end position="301"/>
    </location>
</feature>
<keyword evidence="2" id="KW-1133">Transmembrane helix</keyword>
<evidence type="ECO:0000256" key="1">
    <source>
        <dbReference type="SAM" id="MobiDB-lite"/>
    </source>
</evidence>
<evidence type="ECO:0000313" key="4">
    <source>
        <dbReference type="Proteomes" id="UP000242875"/>
    </source>
</evidence>
<accession>A0A261XUK1</accession>
<feature type="compositionally biased region" description="Basic and acidic residues" evidence="1">
    <location>
        <begin position="310"/>
        <end position="328"/>
    </location>
</feature>
<keyword evidence="2" id="KW-0812">Transmembrane</keyword>
<feature type="transmembrane region" description="Helical" evidence="2">
    <location>
        <begin position="40"/>
        <end position="62"/>
    </location>
</feature>
<keyword evidence="2" id="KW-0472">Membrane</keyword>
<dbReference type="AlphaFoldDB" id="A0A261XUK1"/>